<dbReference type="InterPro" id="IPR009075">
    <property type="entry name" value="AcylCo_DH/oxidase_C"/>
</dbReference>
<dbReference type="InterPro" id="IPR013786">
    <property type="entry name" value="AcylCoA_DH/ox_N"/>
</dbReference>
<dbReference type="Gene3D" id="3.40.50.1000">
    <property type="entry name" value="HAD superfamily/HAD-like"/>
    <property type="match status" value="2"/>
</dbReference>
<dbReference type="InterPro" id="IPR036412">
    <property type="entry name" value="HAD-like_sf"/>
</dbReference>
<dbReference type="InterPro" id="IPR023214">
    <property type="entry name" value="HAD_sf"/>
</dbReference>
<evidence type="ECO:0000256" key="3">
    <source>
        <dbReference type="ARBA" id="ARBA00022630"/>
    </source>
</evidence>
<evidence type="ECO:0000256" key="7">
    <source>
        <dbReference type="SAM" id="SignalP"/>
    </source>
</evidence>
<dbReference type="Proteomes" id="UP000289886">
    <property type="component" value="Unassembled WGS sequence"/>
</dbReference>
<dbReference type="SUPFAM" id="SSF56784">
    <property type="entry name" value="HAD-like"/>
    <property type="match status" value="2"/>
</dbReference>
<evidence type="ECO:0000256" key="4">
    <source>
        <dbReference type="ARBA" id="ARBA00022827"/>
    </source>
</evidence>
<evidence type="ECO:0000256" key="2">
    <source>
        <dbReference type="ARBA" id="ARBA00009347"/>
    </source>
</evidence>
<dbReference type="InterPro" id="IPR037069">
    <property type="entry name" value="AcylCoA_DH/ox_N_sf"/>
</dbReference>
<dbReference type="Gene3D" id="1.20.140.10">
    <property type="entry name" value="Butyryl-CoA Dehydrogenase, subunit A, domain 3"/>
    <property type="match status" value="1"/>
</dbReference>
<feature type="domain" description="Acyl-CoA dehydrogenase/oxidase C-terminal" evidence="8">
    <location>
        <begin position="1160"/>
        <end position="1308"/>
    </location>
</feature>
<evidence type="ECO:0000259" key="9">
    <source>
        <dbReference type="Pfam" id="PF01636"/>
    </source>
</evidence>
<evidence type="ECO:0000313" key="12">
    <source>
        <dbReference type="EMBL" id="RXM93632.1"/>
    </source>
</evidence>
<comment type="similarity">
    <text evidence="2">Belongs to the acyl-CoA dehydrogenase family.</text>
</comment>
<name>A0A444UZN7_ACIRT</name>
<dbReference type="Pfam" id="PF02770">
    <property type="entry name" value="Acyl-CoA_dh_M"/>
    <property type="match status" value="1"/>
</dbReference>
<dbReference type="FunFam" id="2.40.110.10:FF:000002">
    <property type="entry name" value="Acyl-CoA dehydrogenase fadE12"/>
    <property type="match status" value="1"/>
</dbReference>
<dbReference type="InterPro" id="IPR002575">
    <property type="entry name" value="Aminoglycoside_PTrfase"/>
</dbReference>
<dbReference type="Gene3D" id="2.40.110.10">
    <property type="entry name" value="Butyryl-CoA Dehydrogenase, subunit A, domain 2"/>
    <property type="match status" value="1"/>
</dbReference>
<evidence type="ECO:0000259" key="10">
    <source>
        <dbReference type="Pfam" id="PF02770"/>
    </source>
</evidence>
<dbReference type="Pfam" id="PF00441">
    <property type="entry name" value="Acyl-CoA_dh_1"/>
    <property type="match status" value="1"/>
</dbReference>
<dbReference type="SUPFAM" id="SSF47203">
    <property type="entry name" value="Acyl-CoA dehydrogenase C-terminal domain-like"/>
    <property type="match status" value="1"/>
</dbReference>
<gene>
    <name evidence="12" type="ORF">EOD39_18869</name>
</gene>
<evidence type="ECO:0000256" key="1">
    <source>
        <dbReference type="ARBA" id="ARBA00001974"/>
    </source>
</evidence>
<evidence type="ECO:0000259" key="11">
    <source>
        <dbReference type="Pfam" id="PF02771"/>
    </source>
</evidence>
<dbReference type="FunFam" id="1.20.140.10:FF:000018">
    <property type="entry name" value="Acyl-CoA dehydrogenase family member 10"/>
    <property type="match status" value="1"/>
</dbReference>
<evidence type="ECO:0000259" key="8">
    <source>
        <dbReference type="Pfam" id="PF00441"/>
    </source>
</evidence>
<feature type="domain" description="Aminoglycoside phosphotransferase" evidence="9">
    <location>
        <begin position="339"/>
        <end position="405"/>
    </location>
</feature>
<reference evidence="12 13" key="1">
    <citation type="submission" date="2019-01" db="EMBL/GenBank/DDBJ databases">
        <title>Draft Genome and Complete Hox-Cluster Characterization of the Sterlet Sturgeon (Acipenser ruthenus).</title>
        <authorList>
            <person name="Wei Q."/>
        </authorList>
    </citation>
    <scope>NUCLEOTIDE SEQUENCE [LARGE SCALE GENOMIC DNA]</scope>
    <source>
        <strain evidence="12">WHYD16114868_AA</strain>
        <tissue evidence="12">Blood</tissue>
    </source>
</reference>
<feature type="compositionally biased region" description="Polar residues" evidence="6">
    <location>
        <begin position="872"/>
        <end position="882"/>
    </location>
</feature>
<dbReference type="Gene3D" id="1.10.540.10">
    <property type="entry name" value="Acyl-CoA dehydrogenase/oxidase, N-terminal domain"/>
    <property type="match status" value="1"/>
</dbReference>
<dbReference type="Pfam" id="PF00702">
    <property type="entry name" value="Hydrolase"/>
    <property type="match status" value="2"/>
</dbReference>
<feature type="signal peptide" evidence="7">
    <location>
        <begin position="1"/>
        <end position="16"/>
    </location>
</feature>
<dbReference type="CDD" id="cd05154">
    <property type="entry name" value="ACAD10_11_N-like"/>
    <property type="match status" value="1"/>
</dbReference>
<dbReference type="Gene3D" id="3.30.200.20">
    <property type="entry name" value="Phosphorylase Kinase, domain 1"/>
    <property type="match status" value="1"/>
</dbReference>
<feature type="region of interest" description="Disordered" evidence="6">
    <location>
        <begin position="863"/>
        <end position="911"/>
    </location>
</feature>
<comment type="cofactor">
    <cofactor evidence="1">
        <name>FAD</name>
        <dbReference type="ChEBI" id="CHEBI:57692"/>
    </cofactor>
</comment>
<dbReference type="Gene3D" id="3.90.1200.10">
    <property type="match status" value="2"/>
</dbReference>
<comment type="caution">
    <text evidence="12">The sequence shown here is derived from an EMBL/GenBank/DDBJ whole genome shotgun (WGS) entry which is preliminary data.</text>
</comment>
<evidence type="ECO:0000256" key="6">
    <source>
        <dbReference type="SAM" id="MobiDB-lite"/>
    </source>
</evidence>
<sequence>MMCAARVCLGPGFLLASRSLKLSLARCQLTGAARWKHSASPPYKAVVFDMGGVLLPSPYQKATVSLQCCFDCTRVMLVQIVESCREGLCKPDPRIYRLCVDRLGVLPEETVFLDDVGQNVKAAAQLGLRTIEAKGHSMMCAARVCLGPGFLLASRSLKLSLARCQLTGAARWKHSASPPYKAVVFDMGGVLLPSPYQKATGCPVPVNSFLSDLTSGPMAQQNPAMPRQSSIVESCREGLCKPDPRIYRLCVDRLGVLPEETVFLDDVGQNVKAAAQLGLRTIEANPAVAVQALEGLLGFPLRGFVPGTRAVRRGMDIPVDPLRQYLQSVLPLSSAESLTLRQFSHGQSNPTYLLNTGERHLVLRKKPPRALLPSAHAVEREFRVMKALGDAGVPVPKVLALCEDPRYVTQCCVRWGTYQLYVGENGADCPVEGLAKLAPLCFSSSVIGTPFFLMEYCPGRIFKDQSLPGLRPDERREVYQAMNRVLCQIHSADISAVGLQDYGKSGNYIERQVQTWTKQYRASETQRIPAMERVLEWLPQHLPKHERTAVVHRDFRLDNLIFHPEKPEVLAVLDWELSTLGDPISDLAYSCLAHYLHPDFPVLKGLSGCDLPELGIPTAEEYFTLYSSSMGTEPIDNWNYYMAFSFFRVAAILQGVYKRSLRGNYIERQVQTWTKQYRASETQRIPAMERVLEWLPQHLPKHERTAVVHRDFRLDNLIFHPEKPEVLAVLDWELSTLGDPISDLAYSCLTHYLHPDFPVLKGLSGCDLPELGIPTAEEYFTLYSSSMGTEPIDNWNYYMAFSFFRVAAILQGVYKRSLRGQASSASAEVTGKLAERMAELAWDFAVKEGFRVFKSIPVGKPGAGPTRGYSAWSGQQRPQRLTATPERCAAGLSTSSKTSPPHPSKGHLVISPDGLRPPVQELYRHLQEFMKKHIYPLEQQLRDHQVSEDRWSPHPAMEQLKEKAKSAGLWNLFIPLEVDLEGRLGPGLTNLEYAHLCETMGRSLYAPEVFNCSAPDTGNMEVLIRYGTNQQREQWLRPLLEGEMRSCFAMTEPQVASSDATNIEASITEDGDSYILNGHKWWTSGALDPRCKLCVFMGKTDPSAPRHQQQSMVLVPMETAAVKVLRPLSVYGIEDAPGGHGELMFDRVRVPRENLLLGPGRGFEIAQGRLGPSRIHHCMRLIGHLERSLELMKERVKSRVAFGTLLAEQGTILADIAESRMEIEQARLLVLKAAHLMDIVGNKVASPEISMIKAVTPSMALRVVDRAIQAFGAAGLSNDYPLALFYSWAQALRLADGPDEVHRAAVGKMELRR</sequence>
<dbReference type="Pfam" id="PF02771">
    <property type="entry name" value="Acyl-CoA_dh_N"/>
    <property type="match status" value="1"/>
</dbReference>
<keyword evidence="3" id="KW-0285">Flavoprotein</keyword>
<dbReference type="InterPro" id="IPR041726">
    <property type="entry name" value="ACAD10_11_N"/>
</dbReference>
<dbReference type="InterPro" id="IPR006091">
    <property type="entry name" value="Acyl-CoA_Oxase/DH_mid-dom"/>
</dbReference>
<dbReference type="Pfam" id="PF01636">
    <property type="entry name" value="APH"/>
    <property type="match status" value="3"/>
</dbReference>
<evidence type="ECO:0000256" key="5">
    <source>
        <dbReference type="ARBA" id="ARBA00023002"/>
    </source>
</evidence>
<dbReference type="GO" id="GO:0016627">
    <property type="term" value="F:oxidoreductase activity, acting on the CH-CH group of donors"/>
    <property type="evidence" value="ECO:0007669"/>
    <property type="project" value="InterPro"/>
</dbReference>
<feature type="domain" description="Acyl-CoA oxidase/dehydrogenase middle" evidence="10">
    <location>
        <begin position="1047"/>
        <end position="1148"/>
    </location>
</feature>
<dbReference type="SUPFAM" id="SSF56645">
    <property type="entry name" value="Acyl-CoA dehydrogenase NM domain-like"/>
    <property type="match status" value="1"/>
</dbReference>
<protein>
    <submittedName>
        <fullName evidence="12">Acyl-CoA dehydrogenase family member 10</fullName>
    </submittedName>
</protein>
<dbReference type="SUPFAM" id="SSF56112">
    <property type="entry name" value="Protein kinase-like (PK-like)"/>
    <property type="match status" value="2"/>
</dbReference>
<feature type="domain" description="Aminoglycoside phosphotransferase" evidence="9">
    <location>
        <begin position="440"/>
        <end position="591"/>
    </location>
</feature>
<keyword evidence="5" id="KW-0560">Oxidoreductase</keyword>
<feature type="domain" description="Acyl-CoA dehydrogenase/oxidase N-terminal" evidence="11">
    <location>
        <begin position="921"/>
        <end position="1043"/>
    </location>
</feature>
<dbReference type="InterPro" id="IPR052898">
    <property type="entry name" value="ACAD10-like"/>
</dbReference>
<feature type="chain" id="PRO_5019123166" evidence="7">
    <location>
        <begin position="17"/>
        <end position="1313"/>
    </location>
</feature>
<dbReference type="InterPro" id="IPR011009">
    <property type="entry name" value="Kinase-like_dom_sf"/>
</dbReference>
<evidence type="ECO:0000313" key="13">
    <source>
        <dbReference type="Proteomes" id="UP000289886"/>
    </source>
</evidence>
<dbReference type="InterPro" id="IPR036250">
    <property type="entry name" value="AcylCo_DH-like_C"/>
</dbReference>
<dbReference type="NCBIfam" id="TIGR01509">
    <property type="entry name" value="HAD-SF-IA-v3"/>
    <property type="match status" value="2"/>
</dbReference>
<keyword evidence="13" id="KW-1185">Reference proteome</keyword>
<keyword evidence="7" id="KW-0732">Signal</keyword>
<dbReference type="PANTHER" id="PTHR47829:SF3">
    <property type="entry name" value="AMINOGLYCOSIDE PHOSPHOTRANSFERASE DOMAIN-CONTAINING PROTEIN"/>
    <property type="match status" value="1"/>
</dbReference>
<dbReference type="InterPro" id="IPR046373">
    <property type="entry name" value="Acyl-CoA_Oxase/DH_mid-dom_sf"/>
</dbReference>
<accession>A0A444UZN7</accession>
<dbReference type="PANTHER" id="PTHR47829">
    <property type="entry name" value="HYDROLASE, PUTATIVE (AFU_ORTHOLOGUE AFUA_1G12880)-RELATED"/>
    <property type="match status" value="1"/>
</dbReference>
<keyword evidence="4" id="KW-0274">FAD</keyword>
<dbReference type="InterPro" id="IPR009100">
    <property type="entry name" value="AcylCoA_DH/oxidase_NM_dom_sf"/>
</dbReference>
<proteinExistence type="inferred from homology"/>
<dbReference type="EMBL" id="SCEB01004333">
    <property type="protein sequence ID" value="RXM93632.1"/>
    <property type="molecule type" value="Genomic_DNA"/>
</dbReference>
<feature type="domain" description="Aminoglycoside phosphotransferase" evidence="9">
    <location>
        <begin position="659"/>
        <end position="748"/>
    </location>
</feature>
<organism evidence="12 13">
    <name type="scientific">Acipenser ruthenus</name>
    <name type="common">Sterlet sturgeon</name>
    <dbReference type="NCBI Taxonomy" id="7906"/>
    <lineage>
        <taxon>Eukaryota</taxon>
        <taxon>Metazoa</taxon>
        <taxon>Chordata</taxon>
        <taxon>Craniata</taxon>
        <taxon>Vertebrata</taxon>
        <taxon>Euteleostomi</taxon>
        <taxon>Actinopterygii</taxon>
        <taxon>Chondrostei</taxon>
        <taxon>Acipenseriformes</taxon>
        <taxon>Acipenseridae</taxon>
        <taxon>Acipenser</taxon>
    </lineage>
</organism>
<dbReference type="InterPro" id="IPR006439">
    <property type="entry name" value="HAD-SF_hydro_IA"/>
</dbReference>
<dbReference type="GO" id="GO:0050660">
    <property type="term" value="F:flavin adenine dinucleotide binding"/>
    <property type="evidence" value="ECO:0007669"/>
    <property type="project" value="InterPro"/>
</dbReference>